<feature type="transmembrane region" description="Helical" evidence="1">
    <location>
        <begin position="20"/>
        <end position="38"/>
    </location>
</feature>
<accession>A0ABV3FWX8</accession>
<keyword evidence="1" id="KW-0472">Membrane</keyword>
<feature type="transmembrane region" description="Helical" evidence="1">
    <location>
        <begin position="50"/>
        <end position="71"/>
    </location>
</feature>
<keyword evidence="1" id="KW-1133">Transmembrane helix</keyword>
<keyword evidence="3" id="KW-1185">Reference proteome</keyword>
<keyword evidence="1" id="KW-0812">Transmembrane</keyword>
<dbReference type="EMBL" id="JBFAKC010000009">
    <property type="protein sequence ID" value="MEV0709935.1"/>
    <property type="molecule type" value="Genomic_DNA"/>
</dbReference>
<sequence length="75" mass="8119">MTQTTRPVPQADDPAAPLGVPAILLALTMLFIPLVISSRISGWSADYGPLLYVVLILYLAAALRLLCWGVAVRKR</sequence>
<name>A0ABV3FWX8_9NOCA</name>
<protein>
    <submittedName>
        <fullName evidence="2">Uncharacterized protein</fullName>
    </submittedName>
</protein>
<evidence type="ECO:0000256" key="1">
    <source>
        <dbReference type="SAM" id="Phobius"/>
    </source>
</evidence>
<proteinExistence type="predicted"/>
<dbReference type="Proteomes" id="UP001551695">
    <property type="component" value="Unassembled WGS sequence"/>
</dbReference>
<organism evidence="2 3">
    <name type="scientific">Nocardia aurea</name>
    <dbReference type="NCBI Taxonomy" id="2144174"/>
    <lineage>
        <taxon>Bacteria</taxon>
        <taxon>Bacillati</taxon>
        <taxon>Actinomycetota</taxon>
        <taxon>Actinomycetes</taxon>
        <taxon>Mycobacteriales</taxon>
        <taxon>Nocardiaceae</taxon>
        <taxon>Nocardia</taxon>
    </lineage>
</organism>
<dbReference type="RefSeq" id="WP_357785680.1">
    <property type="nucleotide sequence ID" value="NZ_JBFAKC010000009.1"/>
</dbReference>
<evidence type="ECO:0000313" key="2">
    <source>
        <dbReference type="EMBL" id="MEV0709935.1"/>
    </source>
</evidence>
<evidence type="ECO:0000313" key="3">
    <source>
        <dbReference type="Proteomes" id="UP001551695"/>
    </source>
</evidence>
<reference evidence="2 3" key="1">
    <citation type="submission" date="2024-06" db="EMBL/GenBank/DDBJ databases">
        <title>The Natural Products Discovery Center: Release of the First 8490 Sequenced Strains for Exploring Actinobacteria Biosynthetic Diversity.</title>
        <authorList>
            <person name="Kalkreuter E."/>
            <person name="Kautsar S.A."/>
            <person name="Yang D."/>
            <person name="Bader C.D."/>
            <person name="Teijaro C.N."/>
            <person name="Fluegel L."/>
            <person name="Davis C.M."/>
            <person name="Simpson J.R."/>
            <person name="Lauterbach L."/>
            <person name="Steele A.D."/>
            <person name="Gui C."/>
            <person name="Meng S."/>
            <person name="Li G."/>
            <person name="Viehrig K."/>
            <person name="Ye F."/>
            <person name="Su P."/>
            <person name="Kiefer A.F."/>
            <person name="Nichols A."/>
            <person name="Cepeda A.J."/>
            <person name="Yan W."/>
            <person name="Fan B."/>
            <person name="Jiang Y."/>
            <person name="Adhikari A."/>
            <person name="Zheng C.-J."/>
            <person name="Schuster L."/>
            <person name="Cowan T.M."/>
            <person name="Smanski M.J."/>
            <person name="Chevrette M.G."/>
            <person name="De Carvalho L.P.S."/>
            <person name="Shen B."/>
        </authorList>
    </citation>
    <scope>NUCLEOTIDE SEQUENCE [LARGE SCALE GENOMIC DNA]</scope>
    <source>
        <strain evidence="2 3">NPDC050403</strain>
    </source>
</reference>
<gene>
    <name evidence="2" type="ORF">AB0I48_20435</name>
</gene>
<comment type="caution">
    <text evidence="2">The sequence shown here is derived from an EMBL/GenBank/DDBJ whole genome shotgun (WGS) entry which is preliminary data.</text>
</comment>